<dbReference type="KEGG" id="hmr:Hipma_0028"/>
<comment type="similarity">
    <text evidence="5">Belongs to the YqgF HJR family.</text>
</comment>
<sequence>MRILGIDYGTKKIGIAISDETNTIALPHGVIDTDGEYLDKIKEIVKKNKITRIVVGMPITLKGEKGKRALETEDFINELACKIENIEIVEWDERLSTRFSERILNKANVKGRKNKKKVIDKIAATFILQGYLDSLI</sequence>
<name>F2LWN3_HIPMA</name>
<dbReference type="InterPro" id="IPR006641">
    <property type="entry name" value="YqgF/RNaseH-like_dom"/>
</dbReference>
<evidence type="ECO:0000256" key="3">
    <source>
        <dbReference type="ARBA" id="ARBA00022722"/>
    </source>
</evidence>
<dbReference type="InParanoid" id="F2LWN3"/>
<dbReference type="EMBL" id="CP002606">
    <property type="protein sequence ID" value="AEA33011.1"/>
    <property type="molecule type" value="Genomic_DNA"/>
</dbReference>
<proteinExistence type="inferred from homology"/>
<dbReference type="InterPro" id="IPR037027">
    <property type="entry name" value="YqgF/RNaseH-like_dom_sf"/>
</dbReference>
<keyword evidence="1 5" id="KW-0963">Cytoplasm</keyword>
<dbReference type="Pfam" id="PF03652">
    <property type="entry name" value="RuvX"/>
    <property type="match status" value="1"/>
</dbReference>
<dbReference type="RefSeq" id="WP_013681056.1">
    <property type="nucleotide sequence ID" value="NC_015318.1"/>
</dbReference>
<evidence type="ECO:0000256" key="1">
    <source>
        <dbReference type="ARBA" id="ARBA00022490"/>
    </source>
</evidence>
<dbReference type="OrthoDB" id="9796140at2"/>
<dbReference type="FunCoup" id="F2LWN3">
    <property type="interactions" value="299"/>
</dbReference>
<dbReference type="Gene3D" id="3.30.420.140">
    <property type="entry name" value="YqgF/RNase H-like domain"/>
    <property type="match status" value="1"/>
</dbReference>
<comment type="subcellular location">
    <subcellularLocation>
        <location evidence="5">Cytoplasm</location>
    </subcellularLocation>
</comment>
<evidence type="ECO:0000313" key="7">
    <source>
        <dbReference type="EMBL" id="AEA33011.1"/>
    </source>
</evidence>
<dbReference type="CDD" id="cd16964">
    <property type="entry name" value="YqgF"/>
    <property type="match status" value="1"/>
</dbReference>
<dbReference type="EC" id="3.1.-.-" evidence="5"/>
<dbReference type="GO" id="GO:0016788">
    <property type="term" value="F:hydrolase activity, acting on ester bonds"/>
    <property type="evidence" value="ECO:0007669"/>
    <property type="project" value="UniProtKB-UniRule"/>
</dbReference>
<dbReference type="GO" id="GO:0000967">
    <property type="term" value="P:rRNA 5'-end processing"/>
    <property type="evidence" value="ECO:0007669"/>
    <property type="project" value="UniProtKB-UniRule"/>
</dbReference>
<keyword evidence="4 5" id="KW-0378">Hydrolase</keyword>
<dbReference type="SUPFAM" id="SSF53098">
    <property type="entry name" value="Ribonuclease H-like"/>
    <property type="match status" value="1"/>
</dbReference>
<evidence type="ECO:0000313" key="8">
    <source>
        <dbReference type="Proteomes" id="UP000008139"/>
    </source>
</evidence>
<dbReference type="NCBIfam" id="TIGR00250">
    <property type="entry name" value="RNAse_H_YqgF"/>
    <property type="match status" value="1"/>
</dbReference>
<evidence type="ECO:0000259" key="6">
    <source>
        <dbReference type="SMART" id="SM00732"/>
    </source>
</evidence>
<gene>
    <name evidence="7" type="ordered locus">Hipma_0028</name>
</gene>
<comment type="function">
    <text evidence="5">Could be a nuclease involved in processing of the 5'-end of pre-16S rRNA.</text>
</comment>
<keyword evidence="8" id="KW-1185">Reference proteome</keyword>
<evidence type="ECO:0000256" key="4">
    <source>
        <dbReference type="ARBA" id="ARBA00022801"/>
    </source>
</evidence>
<organism evidence="7 8">
    <name type="scientific">Hippea maritima (strain ATCC 700847 / DSM 10411 / MH2)</name>
    <dbReference type="NCBI Taxonomy" id="760142"/>
    <lineage>
        <taxon>Bacteria</taxon>
        <taxon>Pseudomonadati</taxon>
        <taxon>Campylobacterota</taxon>
        <taxon>Desulfurellia</taxon>
        <taxon>Desulfurellales</taxon>
        <taxon>Hippeaceae</taxon>
        <taxon>Hippea</taxon>
    </lineage>
</organism>
<dbReference type="Proteomes" id="UP000008139">
    <property type="component" value="Chromosome"/>
</dbReference>
<dbReference type="InterPro" id="IPR005227">
    <property type="entry name" value="YqgF"/>
</dbReference>
<accession>F2LWN3</accession>
<keyword evidence="3 5" id="KW-0540">Nuclease</keyword>
<evidence type="ECO:0000256" key="5">
    <source>
        <dbReference type="HAMAP-Rule" id="MF_00651"/>
    </source>
</evidence>
<dbReference type="GO" id="GO:0004518">
    <property type="term" value="F:nuclease activity"/>
    <property type="evidence" value="ECO:0007669"/>
    <property type="project" value="UniProtKB-KW"/>
</dbReference>
<dbReference type="STRING" id="760142.Hipma_0028"/>
<protein>
    <recommendedName>
        <fullName evidence="5">Putative pre-16S rRNA nuclease</fullName>
        <ecNumber evidence="5">3.1.-.-</ecNumber>
    </recommendedName>
</protein>
<reference evidence="7 8" key="1">
    <citation type="journal article" date="2011" name="Stand. Genomic Sci.">
        <title>Complete genome sequence of the thermophilic sulfur-reducer Hippea maritima type strain (MH(2)).</title>
        <authorList>
            <person name="Huntemann M."/>
            <person name="Lu M."/>
            <person name="Nolan M."/>
            <person name="Lapidus A."/>
            <person name="Lucas S."/>
            <person name="Hammon N."/>
            <person name="Deshpande S."/>
            <person name="Cheng J.F."/>
            <person name="Tapia R."/>
            <person name="Han C."/>
            <person name="Goodwin L."/>
            <person name="Pitluck S."/>
            <person name="Liolios K."/>
            <person name="Pagani I."/>
            <person name="Ivanova N."/>
            <person name="Ovchinikova G."/>
            <person name="Pati A."/>
            <person name="Chen A."/>
            <person name="Palaniappan K."/>
            <person name="Land M."/>
            <person name="Hauser L."/>
            <person name="Jeffries C.D."/>
            <person name="Detter J.C."/>
            <person name="Brambilla E.M."/>
            <person name="Rohde M."/>
            <person name="Spring S."/>
            <person name="Goker M."/>
            <person name="Woyke T."/>
            <person name="Bristow J."/>
            <person name="Eisen J.A."/>
            <person name="Markowitz V."/>
            <person name="Hugenholtz P."/>
            <person name="Kyrpides N.C."/>
            <person name="Klenk H.P."/>
            <person name="Mavromatis K."/>
        </authorList>
    </citation>
    <scope>NUCLEOTIDE SEQUENCE [LARGE SCALE GENOMIC DNA]</scope>
    <source>
        <strain evidence="8">ATCC 700847 / DSM 10411 / MH2</strain>
    </source>
</reference>
<feature type="domain" description="YqgF/RNase H-like" evidence="6">
    <location>
        <begin position="1"/>
        <end position="100"/>
    </location>
</feature>
<dbReference type="PANTHER" id="PTHR33317:SF4">
    <property type="entry name" value="POLYNUCLEOTIDYL TRANSFERASE, RIBONUCLEASE H-LIKE SUPERFAMILY PROTEIN"/>
    <property type="match status" value="1"/>
</dbReference>
<dbReference type="InterPro" id="IPR012337">
    <property type="entry name" value="RNaseH-like_sf"/>
</dbReference>
<dbReference type="eggNOG" id="COG0816">
    <property type="taxonomic scope" value="Bacteria"/>
</dbReference>
<reference evidence="8" key="2">
    <citation type="submission" date="2011-03" db="EMBL/GenBank/DDBJ databases">
        <title>The complete genome of Hippea maritima DSM 10411.</title>
        <authorList>
            <consortium name="US DOE Joint Genome Institute (JGI-PGF)"/>
            <person name="Lucas S."/>
            <person name="Copeland A."/>
            <person name="Lapidus A."/>
            <person name="Bruce D."/>
            <person name="Goodwin L."/>
            <person name="Pitluck S."/>
            <person name="Peters L."/>
            <person name="Kyrpides N."/>
            <person name="Mavromatis K."/>
            <person name="Pagani I."/>
            <person name="Ivanova N."/>
            <person name="Mikhailova N."/>
            <person name="Lu M."/>
            <person name="Detter J.C."/>
            <person name="Tapia R."/>
            <person name="Han C."/>
            <person name="Land M."/>
            <person name="Hauser L."/>
            <person name="Markowitz V."/>
            <person name="Cheng J.-F."/>
            <person name="Hugenholtz P."/>
            <person name="Woyke T."/>
            <person name="Wu D."/>
            <person name="Spring S."/>
            <person name="Schroeder M."/>
            <person name="Brambilla E."/>
            <person name="Klenk H.-P."/>
            <person name="Eisen J.A."/>
        </authorList>
    </citation>
    <scope>NUCLEOTIDE SEQUENCE [LARGE SCALE GENOMIC DNA]</scope>
    <source>
        <strain evidence="8">ATCC 700847 / DSM 10411 / MH2</strain>
    </source>
</reference>
<dbReference type="GO" id="GO:0005829">
    <property type="term" value="C:cytosol"/>
    <property type="evidence" value="ECO:0007669"/>
    <property type="project" value="TreeGrafter"/>
</dbReference>
<dbReference type="AlphaFoldDB" id="F2LWN3"/>
<keyword evidence="2 5" id="KW-0690">Ribosome biogenesis</keyword>
<dbReference type="HAMAP" id="MF_00651">
    <property type="entry name" value="Nuclease_YqgF"/>
    <property type="match status" value="1"/>
</dbReference>
<dbReference type="PANTHER" id="PTHR33317">
    <property type="entry name" value="POLYNUCLEOTIDYL TRANSFERASE, RIBONUCLEASE H-LIKE SUPERFAMILY PROTEIN"/>
    <property type="match status" value="1"/>
</dbReference>
<dbReference type="SMART" id="SM00732">
    <property type="entry name" value="YqgFc"/>
    <property type="match status" value="1"/>
</dbReference>
<evidence type="ECO:0000256" key="2">
    <source>
        <dbReference type="ARBA" id="ARBA00022517"/>
    </source>
</evidence>
<dbReference type="HOGENOM" id="CLU_098240_2_1_7"/>